<dbReference type="InterPro" id="IPR009048">
    <property type="entry name" value="A-macroglobulin_rcpt-bd"/>
</dbReference>
<evidence type="ECO:0000256" key="1">
    <source>
        <dbReference type="ARBA" id="ARBA00022729"/>
    </source>
</evidence>
<sequence length="113" mass="12517">MSSQIKNVTLKATGEGTAITQLSWQYNTVNASTNEPSFKIRYEIEEATIENILSMNVYISYLKKGATGMTVIKVTLPSGYIADLEALDDVKKSGAKRVETQNENTIIVAYFDE</sequence>
<name>A0A443R2J3_9ACAR</name>
<evidence type="ECO:0000313" key="5">
    <source>
        <dbReference type="Proteomes" id="UP000288716"/>
    </source>
</evidence>
<evidence type="ECO:0000313" key="4">
    <source>
        <dbReference type="EMBL" id="RWS09477.1"/>
    </source>
</evidence>
<organism evidence="4 5">
    <name type="scientific">Leptotrombidium deliense</name>
    <dbReference type="NCBI Taxonomy" id="299467"/>
    <lineage>
        <taxon>Eukaryota</taxon>
        <taxon>Metazoa</taxon>
        <taxon>Ecdysozoa</taxon>
        <taxon>Arthropoda</taxon>
        <taxon>Chelicerata</taxon>
        <taxon>Arachnida</taxon>
        <taxon>Acari</taxon>
        <taxon>Acariformes</taxon>
        <taxon>Trombidiformes</taxon>
        <taxon>Prostigmata</taxon>
        <taxon>Anystina</taxon>
        <taxon>Parasitengona</taxon>
        <taxon>Trombiculoidea</taxon>
        <taxon>Trombiculidae</taxon>
        <taxon>Leptotrombidium</taxon>
    </lineage>
</organism>
<dbReference type="Proteomes" id="UP000288716">
    <property type="component" value="Unassembled WGS sequence"/>
</dbReference>
<proteinExistence type="predicted"/>
<dbReference type="VEuPathDB" id="VectorBase:LDEU014105"/>
<dbReference type="Gene3D" id="2.60.40.690">
    <property type="entry name" value="Alpha-macroglobulin, receptor-binding domain"/>
    <property type="match status" value="1"/>
</dbReference>
<protein>
    <submittedName>
        <fullName evidence="4">CD109 antigen-like protein</fullName>
    </submittedName>
</protein>
<dbReference type="PANTHER" id="PTHR11412:SF136">
    <property type="entry name" value="CD109 ANTIGEN"/>
    <property type="match status" value="1"/>
</dbReference>
<keyword evidence="2" id="KW-0882">Thioester bond</keyword>
<dbReference type="PANTHER" id="PTHR11412">
    <property type="entry name" value="MACROGLOBULIN / COMPLEMENT"/>
    <property type="match status" value="1"/>
</dbReference>
<reference evidence="4 5" key="1">
    <citation type="journal article" date="2018" name="Gigascience">
        <title>Genomes of trombidid mites reveal novel predicted allergens and laterally-transferred genes associated with secondary metabolism.</title>
        <authorList>
            <person name="Dong X."/>
            <person name="Chaisiri K."/>
            <person name="Xia D."/>
            <person name="Armstrong S.D."/>
            <person name="Fang Y."/>
            <person name="Donnelly M.J."/>
            <person name="Kadowaki T."/>
            <person name="McGarry J.W."/>
            <person name="Darby A.C."/>
            <person name="Makepeace B.L."/>
        </authorList>
    </citation>
    <scope>NUCLEOTIDE SEQUENCE [LARGE SCALE GENOMIC DNA]</scope>
    <source>
        <strain evidence="4">UoL-UT</strain>
    </source>
</reference>
<gene>
    <name evidence="4" type="ORF">B4U80_12603</name>
</gene>
<dbReference type="SUPFAM" id="SSF49410">
    <property type="entry name" value="Alpha-macroglobulin receptor domain"/>
    <property type="match status" value="1"/>
</dbReference>
<evidence type="ECO:0000256" key="2">
    <source>
        <dbReference type="ARBA" id="ARBA00022966"/>
    </source>
</evidence>
<dbReference type="STRING" id="299467.A0A443R2J3"/>
<dbReference type="EMBL" id="NCKV01050125">
    <property type="protein sequence ID" value="RWS09477.1"/>
    <property type="molecule type" value="Genomic_DNA"/>
</dbReference>
<accession>A0A443R2J3</accession>
<dbReference type="InterPro" id="IPR036595">
    <property type="entry name" value="A-macroglobulin_rcpt-bd_sf"/>
</dbReference>
<feature type="non-terminal residue" evidence="4">
    <location>
        <position position="113"/>
    </location>
</feature>
<dbReference type="OrthoDB" id="9998011at2759"/>
<dbReference type="InterPro" id="IPR050473">
    <property type="entry name" value="A2M/Complement_sys"/>
</dbReference>
<evidence type="ECO:0000259" key="3">
    <source>
        <dbReference type="Pfam" id="PF07677"/>
    </source>
</evidence>
<keyword evidence="5" id="KW-1185">Reference proteome</keyword>
<comment type="caution">
    <text evidence="4">The sequence shown here is derived from an EMBL/GenBank/DDBJ whole genome shotgun (WGS) entry which is preliminary data.</text>
</comment>
<dbReference type="Pfam" id="PF07677">
    <property type="entry name" value="A2M_recep"/>
    <property type="match status" value="1"/>
</dbReference>
<dbReference type="AlphaFoldDB" id="A0A443R2J3"/>
<keyword evidence="1" id="KW-0732">Signal</keyword>
<feature type="domain" description="Alpha-macroglobulin receptor-binding" evidence="3">
    <location>
        <begin position="66"/>
        <end position="113"/>
    </location>
</feature>
<dbReference type="GO" id="GO:0005576">
    <property type="term" value="C:extracellular region"/>
    <property type="evidence" value="ECO:0007669"/>
    <property type="project" value="InterPro"/>
</dbReference>